<dbReference type="AlphaFoldDB" id="A0A4Y1RFE8"/>
<dbReference type="EMBL" id="AP019301">
    <property type="protein sequence ID" value="BBH02793.1"/>
    <property type="molecule type" value="Genomic_DNA"/>
</dbReference>
<name>A0A4Y1RFE8_PRUDU</name>
<keyword evidence="1" id="KW-0418">Kinase</keyword>
<evidence type="ECO:0000313" key="1">
    <source>
        <dbReference type="EMBL" id="BBH02793.1"/>
    </source>
</evidence>
<dbReference type="GO" id="GO:0016301">
    <property type="term" value="F:kinase activity"/>
    <property type="evidence" value="ECO:0007669"/>
    <property type="project" value="UniProtKB-KW"/>
</dbReference>
<reference evidence="1" key="1">
    <citation type="journal article" date="2019" name="Science">
        <title>Mutation of a bHLH transcription factor allowed almond domestication.</title>
        <authorList>
            <person name="Sanchez-Perez R."/>
            <person name="Pavan S."/>
            <person name="Mazzeo R."/>
            <person name="Moldovan C."/>
            <person name="Aiese Cigliano R."/>
            <person name="Del Cueto J."/>
            <person name="Ricciardi F."/>
            <person name="Lotti C."/>
            <person name="Ricciardi L."/>
            <person name="Dicenta F."/>
            <person name="Lopez-Marques R.L."/>
            <person name="Lindberg Moller B."/>
        </authorList>
    </citation>
    <scope>NUCLEOTIDE SEQUENCE</scope>
</reference>
<organism evidence="1">
    <name type="scientific">Prunus dulcis</name>
    <name type="common">Almond</name>
    <name type="synonym">Amygdalus dulcis</name>
    <dbReference type="NCBI Taxonomy" id="3755"/>
    <lineage>
        <taxon>Eukaryota</taxon>
        <taxon>Viridiplantae</taxon>
        <taxon>Streptophyta</taxon>
        <taxon>Embryophyta</taxon>
        <taxon>Tracheophyta</taxon>
        <taxon>Spermatophyta</taxon>
        <taxon>Magnoliopsida</taxon>
        <taxon>eudicotyledons</taxon>
        <taxon>Gunneridae</taxon>
        <taxon>Pentapetalae</taxon>
        <taxon>rosids</taxon>
        <taxon>fabids</taxon>
        <taxon>Rosales</taxon>
        <taxon>Rosaceae</taxon>
        <taxon>Amygdaloideae</taxon>
        <taxon>Amygdaleae</taxon>
        <taxon>Prunus</taxon>
    </lineage>
</organism>
<keyword evidence="1" id="KW-0675">Receptor</keyword>
<accession>A0A4Y1RFE8</accession>
<protein>
    <submittedName>
        <fullName evidence="1">Leucine-rich receptor-like protein kinase family protein</fullName>
    </submittedName>
</protein>
<keyword evidence="1" id="KW-0808">Transferase</keyword>
<sequence>MLWRLCQNFDRKSWSLVSGPDIRVMLRIPQDSPWVLGNSGQVLSKEPRFHQRSKHIQRRYHLIREYVADGDISVLKVASADNVADPLTKPMSQLQLDRHMEKMGIRYMSD</sequence>
<gene>
    <name evidence="1" type="ORF">Prudu_013474</name>
</gene>
<proteinExistence type="predicted"/>
<dbReference type="CDD" id="cd09272">
    <property type="entry name" value="RNase_HI_RT_Ty1"/>
    <property type="match status" value="1"/>
</dbReference>